<keyword evidence="3" id="KW-1185">Reference proteome</keyword>
<dbReference type="OMA" id="CANCEPE"/>
<evidence type="ECO:0000313" key="2">
    <source>
        <dbReference type="EMBL" id="EPS41128.1"/>
    </source>
</evidence>
<dbReference type="EMBL" id="AQGS01000256">
    <property type="protein sequence ID" value="EPS41128.1"/>
    <property type="molecule type" value="Genomic_DNA"/>
</dbReference>
<dbReference type="AlphaFoldDB" id="S8BNQ7"/>
<sequence>MSEASKPTNPSISISYPGTNIENHQGYQESTGTTAEAMVHPLADLESYHRGADYENGNDLALVRRHYGFVPYSDQDPSAFREPPAWHGPFRNHYFLPVGNKPVWWSKREISDLCGLEELSISDDGKNHGEFLLGIFQQPDPIARIIASFLHIADLNSLKYTCRNFKNALSETGAWAWMLREVTFGNQHTGATDAFNGLRRIRNRLSFYDHNGITSIIQNLNAQSVIISVDLDKTCTNAATIYWLLKNLPRLNRISVRHCQTISLEGLYNALQQYATEGGGAAQIRLRETYIDYWNTPEIYGLMTKVLVNQASLPNVRRIADKIRHIAKFVRSNVFLCHRNHYQEGLLPELRSDSPVEENAADTASFFPCEIKSVECTLCGMSYDKRFCLRCWQTQICAFCKEFHCANCEPEDFENLGGEKNLVGSMVVLKINEPCCSHIPPVYSMKHYFHSDCWVEATQMATCSGCRKFKCTAVPTRNCPMARCGQRQCSSGRGYSERKCQFCKMDFAYGA</sequence>
<proteinExistence type="predicted"/>
<dbReference type="HOGENOM" id="CLU_533176_0_0_1"/>
<protein>
    <recommendedName>
        <fullName evidence="4">F-box domain-containing protein</fullName>
    </recommendedName>
</protein>
<name>S8BNQ7_DACHA</name>
<dbReference type="OrthoDB" id="5295969at2759"/>
<dbReference type="Proteomes" id="UP000015100">
    <property type="component" value="Unassembled WGS sequence"/>
</dbReference>
<evidence type="ECO:0000256" key="1">
    <source>
        <dbReference type="SAM" id="MobiDB-lite"/>
    </source>
</evidence>
<accession>S8BNQ7</accession>
<gene>
    <name evidence="2" type="ORF">H072_4995</name>
</gene>
<evidence type="ECO:0000313" key="3">
    <source>
        <dbReference type="Proteomes" id="UP000015100"/>
    </source>
</evidence>
<feature type="region of interest" description="Disordered" evidence="1">
    <location>
        <begin position="1"/>
        <end position="26"/>
    </location>
</feature>
<evidence type="ECO:0008006" key="4">
    <source>
        <dbReference type="Google" id="ProtNLM"/>
    </source>
</evidence>
<comment type="caution">
    <text evidence="2">The sequence shown here is derived from an EMBL/GenBank/DDBJ whole genome shotgun (WGS) entry which is preliminary data.</text>
</comment>
<reference evidence="3" key="2">
    <citation type="submission" date="2013-04" db="EMBL/GenBank/DDBJ databases">
        <title>Genomic mechanisms accounting for the adaptation to parasitism in nematode-trapping fungi.</title>
        <authorList>
            <person name="Ahren D.G."/>
        </authorList>
    </citation>
    <scope>NUCLEOTIDE SEQUENCE [LARGE SCALE GENOMIC DNA]</scope>
    <source>
        <strain evidence="3">CBS 200.50</strain>
    </source>
</reference>
<organism evidence="2 3">
    <name type="scientific">Dactylellina haptotyla (strain CBS 200.50)</name>
    <name type="common">Nematode-trapping fungus</name>
    <name type="synonym">Monacrosporium haptotylum</name>
    <dbReference type="NCBI Taxonomy" id="1284197"/>
    <lineage>
        <taxon>Eukaryota</taxon>
        <taxon>Fungi</taxon>
        <taxon>Dikarya</taxon>
        <taxon>Ascomycota</taxon>
        <taxon>Pezizomycotina</taxon>
        <taxon>Orbiliomycetes</taxon>
        <taxon>Orbiliales</taxon>
        <taxon>Orbiliaceae</taxon>
        <taxon>Dactylellina</taxon>
    </lineage>
</organism>
<reference evidence="2 3" key="1">
    <citation type="journal article" date="2013" name="PLoS Genet.">
        <title>Genomic mechanisms accounting for the adaptation to parasitism in nematode-trapping fungi.</title>
        <authorList>
            <person name="Meerupati T."/>
            <person name="Andersson K.M."/>
            <person name="Friman E."/>
            <person name="Kumar D."/>
            <person name="Tunlid A."/>
            <person name="Ahren D."/>
        </authorList>
    </citation>
    <scope>NUCLEOTIDE SEQUENCE [LARGE SCALE GENOMIC DNA]</scope>
    <source>
        <strain evidence="2 3">CBS 200.50</strain>
    </source>
</reference>